<name>U4L8N4_PYROM</name>
<evidence type="ECO:0000256" key="4">
    <source>
        <dbReference type="ARBA" id="ARBA00023136"/>
    </source>
</evidence>
<organism evidence="9 10">
    <name type="scientific">Pyronema omphalodes (strain CBS 100304)</name>
    <name type="common">Pyronema confluens</name>
    <dbReference type="NCBI Taxonomy" id="1076935"/>
    <lineage>
        <taxon>Eukaryota</taxon>
        <taxon>Fungi</taxon>
        <taxon>Dikarya</taxon>
        <taxon>Ascomycota</taxon>
        <taxon>Pezizomycotina</taxon>
        <taxon>Pezizomycetes</taxon>
        <taxon>Pezizales</taxon>
        <taxon>Pyronemataceae</taxon>
        <taxon>Pyronema</taxon>
    </lineage>
</organism>
<accession>U4L8N4</accession>
<dbReference type="Proteomes" id="UP000018144">
    <property type="component" value="Unassembled WGS sequence"/>
</dbReference>
<dbReference type="eggNOG" id="ENOG502SKCZ">
    <property type="taxonomic scope" value="Eukaryota"/>
</dbReference>
<dbReference type="EMBL" id="HF936128">
    <property type="protein sequence ID" value="CCX15043.1"/>
    <property type="molecule type" value="Genomic_DNA"/>
</dbReference>
<comment type="similarity">
    <text evidence="5">Belongs to the SAT4 family.</text>
</comment>
<feature type="region of interest" description="Disordered" evidence="6">
    <location>
        <begin position="375"/>
        <end position="407"/>
    </location>
</feature>
<evidence type="ECO:0000256" key="7">
    <source>
        <dbReference type="SAM" id="Phobius"/>
    </source>
</evidence>
<feature type="region of interest" description="Disordered" evidence="6">
    <location>
        <begin position="308"/>
        <end position="327"/>
    </location>
</feature>
<dbReference type="OrthoDB" id="5022096at2759"/>
<feature type="transmembrane region" description="Helical" evidence="7">
    <location>
        <begin position="274"/>
        <end position="295"/>
    </location>
</feature>
<evidence type="ECO:0000256" key="1">
    <source>
        <dbReference type="ARBA" id="ARBA00004141"/>
    </source>
</evidence>
<feature type="transmembrane region" description="Helical" evidence="7">
    <location>
        <begin position="115"/>
        <end position="136"/>
    </location>
</feature>
<keyword evidence="4 7" id="KW-0472">Membrane</keyword>
<dbReference type="PANTHER" id="PTHR33048">
    <property type="entry name" value="PTH11-LIKE INTEGRAL MEMBRANE PROTEIN (AFU_ORTHOLOGUE AFUA_5G11245)"/>
    <property type="match status" value="1"/>
</dbReference>
<dbReference type="InterPro" id="IPR052337">
    <property type="entry name" value="SAT4-like"/>
</dbReference>
<evidence type="ECO:0000313" key="10">
    <source>
        <dbReference type="Proteomes" id="UP000018144"/>
    </source>
</evidence>
<evidence type="ECO:0000259" key="8">
    <source>
        <dbReference type="Pfam" id="PF20684"/>
    </source>
</evidence>
<dbReference type="GO" id="GO:0016020">
    <property type="term" value="C:membrane"/>
    <property type="evidence" value="ECO:0007669"/>
    <property type="project" value="UniProtKB-SubCell"/>
</dbReference>
<gene>
    <name evidence="9" type="ORF">PCON_01307</name>
</gene>
<protein>
    <recommendedName>
        <fullName evidence="8">Rhodopsin domain-containing protein</fullName>
    </recommendedName>
</protein>
<dbReference type="InterPro" id="IPR049326">
    <property type="entry name" value="Rhodopsin_dom_fungi"/>
</dbReference>
<evidence type="ECO:0000256" key="6">
    <source>
        <dbReference type="SAM" id="MobiDB-lite"/>
    </source>
</evidence>
<feature type="domain" description="Rhodopsin" evidence="8">
    <location>
        <begin position="54"/>
        <end position="295"/>
    </location>
</feature>
<feature type="transmembrane region" description="Helical" evidence="7">
    <location>
        <begin position="70"/>
        <end position="95"/>
    </location>
</feature>
<comment type="subcellular location">
    <subcellularLocation>
        <location evidence="1">Membrane</location>
        <topology evidence="1">Multi-pass membrane protein</topology>
    </subcellularLocation>
</comment>
<dbReference type="AlphaFoldDB" id="U4L8N4"/>
<proteinExistence type="inferred from homology"/>
<keyword evidence="3 7" id="KW-1133">Transmembrane helix</keyword>
<evidence type="ECO:0000256" key="2">
    <source>
        <dbReference type="ARBA" id="ARBA00022692"/>
    </source>
</evidence>
<feature type="transmembrane region" description="Helical" evidence="7">
    <location>
        <begin position="148"/>
        <end position="169"/>
    </location>
</feature>
<evidence type="ECO:0000313" key="9">
    <source>
        <dbReference type="EMBL" id="CCX15043.1"/>
    </source>
</evidence>
<feature type="transmembrane region" description="Helical" evidence="7">
    <location>
        <begin position="198"/>
        <end position="222"/>
    </location>
</feature>
<sequence>MAPATPSAAADSWTWSMPVPDDYGTTTYVPQARGYALLLTELIMISVTLLIVGLRLYTRVRILGAMHSDDWWIMLATSVLVGLTVIHGVGVKYGIGKHIYDISTEDSNIALTMGYIGQILYVASLACVKISLLLFLQRIFPSSAMRRTLRGILIFVLCFSVTNIFLFAFQCDTPEYYFQKIKATAKKSGGVCLAPQVVYYPMAAINIVTDFVIWLLPVPMIIKARLTRREKLGLLWVFIIGGVAVGAAIVRPVYLRDIMEDGDPTWNMVNVSVWAMIEISIAIMCTSIPVIKPLVLRVAPRLLLSTGERSGRPGAESYPRDGYASNPRRNSFAMRSIKVTHDIHQVEDDVDTEGSLNYGLQQPAVTLGFDEYEKRRISSGPNSSDDALVRPISAEYPLGKKATSSLP</sequence>
<dbReference type="OMA" id="WAMIEIS"/>
<evidence type="ECO:0000256" key="5">
    <source>
        <dbReference type="ARBA" id="ARBA00038359"/>
    </source>
</evidence>
<feature type="transmembrane region" description="Helical" evidence="7">
    <location>
        <begin position="234"/>
        <end position="254"/>
    </location>
</feature>
<evidence type="ECO:0000256" key="3">
    <source>
        <dbReference type="ARBA" id="ARBA00022989"/>
    </source>
</evidence>
<feature type="transmembrane region" description="Helical" evidence="7">
    <location>
        <begin position="35"/>
        <end position="58"/>
    </location>
</feature>
<keyword evidence="2 7" id="KW-0812">Transmembrane</keyword>
<keyword evidence="10" id="KW-1185">Reference proteome</keyword>
<dbReference type="STRING" id="1076935.U4L8N4"/>
<dbReference type="Pfam" id="PF20684">
    <property type="entry name" value="Fung_rhodopsin"/>
    <property type="match status" value="1"/>
</dbReference>
<dbReference type="PANTHER" id="PTHR33048:SF129">
    <property type="entry name" value="INTEGRAL MEMBRANE PROTEIN-RELATED"/>
    <property type="match status" value="1"/>
</dbReference>
<reference evidence="9 10" key="1">
    <citation type="journal article" date="2013" name="PLoS Genet.">
        <title>The genome and development-dependent transcriptomes of Pyronema confluens: a window into fungal evolution.</title>
        <authorList>
            <person name="Traeger S."/>
            <person name="Altegoer F."/>
            <person name="Freitag M."/>
            <person name="Gabaldon T."/>
            <person name="Kempken F."/>
            <person name="Kumar A."/>
            <person name="Marcet-Houben M."/>
            <person name="Poggeler S."/>
            <person name="Stajich J.E."/>
            <person name="Nowrousian M."/>
        </authorList>
    </citation>
    <scope>NUCLEOTIDE SEQUENCE [LARGE SCALE GENOMIC DNA]</scope>
    <source>
        <strain evidence="10">CBS 100304</strain>
        <tissue evidence="9">Vegetative mycelium</tissue>
    </source>
</reference>